<dbReference type="Proteomes" id="UP001165160">
    <property type="component" value="Unassembled WGS sequence"/>
</dbReference>
<sequence length="251" mass="27607">MTKYSLAGGQQAEDQFFSQEPEFIKAYTFDREVMTNFEVELRKNKECCLLLHPMVLLCAVGCLPCFAYSRCVLEDNVRDKVYATHVAITRDGVKFVVDRHKKGCRLDCEDQGKISKTVAFSKITDADLEEPAGKSGPCCCMIDNVLTKVNVDTASSGQVSDGQGGTSQVHELSIAGLTDPHQFKADVWSMIRGDGVNGVSSAQAVSAIPVMERGGGKSVMERMDELEKLKAKGYINQNEYDSKRKEILSDA</sequence>
<organism evidence="1 2">
    <name type="scientific">Triparma verrucosa</name>
    <dbReference type="NCBI Taxonomy" id="1606542"/>
    <lineage>
        <taxon>Eukaryota</taxon>
        <taxon>Sar</taxon>
        <taxon>Stramenopiles</taxon>
        <taxon>Ochrophyta</taxon>
        <taxon>Bolidophyceae</taxon>
        <taxon>Parmales</taxon>
        <taxon>Triparmaceae</taxon>
        <taxon>Triparma</taxon>
    </lineage>
</organism>
<evidence type="ECO:0000313" key="1">
    <source>
        <dbReference type="EMBL" id="GMH89996.1"/>
    </source>
</evidence>
<dbReference type="EMBL" id="BRXX01000100">
    <property type="protein sequence ID" value="GMH89996.1"/>
    <property type="molecule type" value="Genomic_DNA"/>
</dbReference>
<protein>
    <recommendedName>
        <fullName evidence="3">SHOCT domain-containing protein</fullName>
    </recommendedName>
</protein>
<dbReference type="AlphaFoldDB" id="A0A9W7BFA6"/>
<accession>A0A9W7BFA6</accession>
<evidence type="ECO:0000313" key="2">
    <source>
        <dbReference type="Proteomes" id="UP001165160"/>
    </source>
</evidence>
<comment type="caution">
    <text evidence="1">The sequence shown here is derived from an EMBL/GenBank/DDBJ whole genome shotgun (WGS) entry which is preliminary data.</text>
</comment>
<evidence type="ECO:0008006" key="3">
    <source>
        <dbReference type="Google" id="ProtNLM"/>
    </source>
</evidence>
<name>A0A9W7BFA6_9STRA</name>
<gene>
    <name evidence="1" type="ORF">TrVE_jg7064</name>
</gene>
<keyword evidence="2" id="KW-1185">Reference proteome</keyword>
<reference evidence="2" key="1">
    <citation type="journal article" date="2023" name="Commun. Biol.">
        <title>Genome analysis of Parmales, the sister group of diatoms, reveals the evolutionary specialization of diatoms from phago-mixotrophs to photoautotrophs.</title>
        <authorList>
            <person name="Ban H."/>
            <person name="Sato S."/>
            <person name="Yoshikawa S."/>
            <person name="Yamada K."/>
            <person name="Nakamura Y."/>
            <person name="Ichinomiya M."/>
            <person name="Sato N."/>
            <person name="Blanc-Mathieu R."/>
            <person name="Endo H."/>
            <person name="Kuwata A."/>
            <person name="Ogata H."/>
        </authorList>
    </citation>
    <scope>NUCLEOTIDE SEQUENCE [LARGE SCALE GENOMIC DNA]</scope>
    <source>
        <strain evidence="2">NIES 3699</strain>
    </source>
</reference>
<proteinExistence type="predicted"/>